<dbReference type="OrthoDB" id="201656at2759"/>
<accession>A0A8H3EUQ7</accession>
<dbReference type="InterPro" id="IPR013154">
    <property type="entry name" value="ADH-like_N"/>
</dbReference>
<evidence type="ECO:0000259" key="1">
    <source>
        <dbReference type="SMART" id="SM00829"/>
    </source>
</evidence>
<name>A0A8H3EUQ7_9LECA</name>
<dbReference type="SMART" id="SM00829">
    <property type="entry name" value="PKS_ER"/>
    <property type="match status" value="1"/>
</dbReference>
<dbReference type="EMBL" id="CAJPDR010000056">
    <property type="protein sequence ID" value="CAF9912702.1"/>
    <property type="molecule type" value="Genomic_DNA"/>
</dbReference>
<dbReference type="SUPFAM" id="SSF50129">
    <property type="entry name" value="GroES-like"/>
    <property type="match status" value="1"/>
</dbReference>
<dbReference type="InterPro" id="IPR036291">
    <property type="entry name" value="NAD(P)-bd_dom_sf"/>
</dbReference>
<feature type="domain" description="Enoyl reductase (ER)" evidence="1">
    <location>
        <begin position="21"/>
        <end position="336"/>
    </location>
</feature>
<gene>
    <name evidence="2" type="ORF">ALECFALPRED_008253</name>
</gene>
<dbReference type="GO" id="GO:0016491">
    <property type="term" value="F:oxidoreductase activity"/>
    <property type="evidence" value="ECO:0007669"/>
    <property type="project" value="InterPro"/>
</dbReference>
<evidence type="ECO:0000313" key="2">
    <source>
        <dbReference type="EMBL" id="CAF9912702.1"/>
    </source>
</evidence>
<dbReference type="Gene3D" id="3.40.50.720">
    <property type="entry name" value="NAD(P)-binding Rossmann-like Domain"/>
    <property type="match status" value="1"/>
</dbReference>
<dbReference type="AlphaFoldDB" id="A0A8H3EUQ7"/>
<dbReference type="InterPro" id="IPR020843">
    <property type="entry name" value="ER"/>
</dbReference>
<reference evidence="2" key="1">
    <citation type="submission" date="2021-03" db="EMBL/GenBank/DDBJ databases">
        <authorList>
            <person name="Tagirdzhanova G."/>
        </authorList>
    </citation>
    <scope>NUCLEOTIDE SEQUENCE</scope>
</reference>
<dbReference type="Pfam" id="PF13602">
    <property type="entry name" value="ADH_zinc_N_2"/>
    <property type="match status" value="1"/>
</dbReference>
<dbReference type="InterPro" id="IPR011032">
    <property type="entry name" value="GroES-like_sf"/>
</dbReference>
<dbReference type="PANTHER" id="PTHR44013:SF1">
    <property type="entry name" value="ZINC-TYPE ALCOHOL DEHYDROGENASE-LIKE PROTEIN C16A3.02C"/>
    <property type="match status" value="1"/>
</dbReference>
<dbReference type="CDD" id="cd08267">
    <property type="entry name" value="MDR1"/>
    <property type="match status" value="1"/>
</dbReference>
<dbReference type="InterPro" id="IPR052733">
    <property type="entry name" value="Chloroplast_QOR"/>
</dbReference>
<proteinExistence type="predicted"/>
<sequence>MTVIFPPSTMRAWQYSITKGGLEKNLKINPYAPLPKPTSDQHLVQIIATALNPIDYKPAEIPGVARFAITKPATPGIDFAGSIVTPAPGSPLKAGQLVFGLSGSSPLAGGALSEFSVSGTKSTVALLDGVDPDHAATVGVAGLTAYQSIVPRVKKGDKIFINGGSGGTGVFSIQFAKAMGCHATTTCSTTNVEFCKSLGADDVVDYKKESVIGALKSRGHKFDHAVDNVGTNKELIWHCHEFMQSGSVYVVVGGEPSLENLADNLIRKVWPGFLGGIKGKVVGFWPQQKPEDLQQIGEWMKTGKVKPMIDQKFSFEQAPQAFEKLRTGRTKGKIVIDVASETYKKVSNE</sequence>
<dbReference type="Gene3D" id="3.90.180.10">
    <property type="entry name" value="Medium-chain alcohol dehydrogenases, catalytic domain"/>
    <property type="match status" value="1"/>
</dbReference>
<evidence type="ECO:0000313" key="3">
    <source>
        <dbReference type="Proteomes" id="UP000664203"/>
    </source>
</evidence>
<dbReference type="Pfam" id="PF08240">
    <property type="entry name" value="ADH_N"/>
    <property type="match status" value="1"/>
</dbReference>
<keyword evidence="3" id="KW-1185">Reference proteome</keyword>
<dbReference type="Proteomes" id="UP000664203">
    <property type="component" value="Unassembled WGS sequence"/>
</dbReference>
<comment type="caution">
    <text evidence="2">The sequence shown here is derived from an EMBL/GenBank/DDBJ whole genome shotgun (WGS) entry which is preliminary data.</text>
</comment>
<organism evidence="2 3">
    <name type="scientific">Alectoria fallacina</name>
    <dbReference type="NCBI Taxonomy" id="1903189"/>
    <lineage>
        <taxon>Eukaryota</taxon>
        <taxon>Fungi</taxon>
        <taxon>Dikarya</taxon>
        <taxon>Ascomycota</taxon>
        <taxon>Pezizomycotina</taxon>
        <taxon>Lecanoromycetes</taxon>
        <taxon>OSLEUM clade</taxon>
        <taxon>Lecanoromycetidae</taxon>
        <taxon>Lecanorales</taxon>
        <taxon>Lecanorineae</taxon>
        <taxon>Parmeliaceae</taxon>
        <taxon>Alectoria</taxon>
    </lineage>
</organism>
<dbReference type="PANTHER" id="PTHR44013">
    <property type="entry name" value="ZINC-TYPE ALCOHOL DEHYDROGENASE-LIKE PROTEIN C16A3.02C"/>
    <property type="match status" value="1"/>
</dbReference>
<protein>
    <recommendedName>
        <fullName evidence="1">Enoyl reductase (ER) domain-containing protein</fullName>
    </recommendedName>
</protein>
<dbReference type="SUPFAM" id="SSF51735">
    <property type="entry name" value="NAD(P)-binding Rossmann-fold domains"/>
    <property type="match status" value="1"/>
</dbReference>